<feature type="non-terminal residue" evidence="1">
    <location>
        <position position="1"/>
    </location>
</feature>
<dbReference type="Proteomes" id="UP000053840">
    <property type="component" value="Unassembled WGS sequence"/>
</dbReference>
<organism evidence="1 2">
    <name type="scientific">Nestor notabilis</name>
    <name type="common">Kea</name>
    <dbReference type="NCBI Taxonomy" id="176057"/>
    <lineage>
        <taxon>Eukaryota</taxon>
        <taxon>Metazoa</taxon>
        <taxon>Chordata</taxon>
        <taxon>Craniata</taxon>
        <taxon>Vertebrata</taxon>
        <taxon>Euteleostomi</taxon>
        <taxon>Archelosauria</taxon>
        <taxon>Archosauria</taxon>
        <taxon>Dinosauria</taxon>
        <taxon>Saurischia</taxon>
        <taxon>Theropoda</taxon>
        <taxon>Coelurosauria</taxon>
        <taxon>Aves</taxon>
        <taxon>Neognathae</taxon>
        <taxon>Neoaves</taxon>
        <taxon>Telluraves</taxon>
        <taxon>Australaves</taxon>
        <taxon>Psittaciformes</taxon>
        <taxon>Psittacidae</taxon>
        <taxon>Nestor</taxon>
    </lineage>
</organism>
<dbReference type="AlphaFoldDB" id="A0A091RXF9"/>
<dbReference type="Gene3D" id="1.10.287.210">
    <property type="match status" value="1"/>
</dbReference>
<evidence type="ECO:0000313" key="2">
    <source>
        <dbReference type="Proteomes" id="UP000053840"/>
    </source>
</evidence>
<name>A0A091RXF9_NESNO</name>
<gene>
    <name evidence="1" type="ORF">N333_06238</name>
</gene>
<proteinExistence type="predicted"/>
<reference evidence="1 2" key="1">
    <citation type="submission" date="2014-04" db="EMBL/GenBank/DDBJ databases">
        <title>Genome evolution of avian class.</title>
        <authorList>
            <person name="Zhang G."/>
            <person name="Li C."/>
        </authorList>
    </citation>
    <scope>NUCLEOTIDE SEQUENCE [LARGE SCALE GENOMIC DNA]</scope>
    <source>
        <strain evidence="1">BGI_N333</strain>
    </source>
</reference>
<dbReference type="SUPFAM" id="SSF58069">
    <property type="entry name" value="Virus ectodomain"/>
    <property type="match status" value="1"/>
</dbReference>
<dbReference type="EMBL" id="KK936164">
    <property type="protein sequence ID" value="KFQ47225.1"/>
    <property type="molecule type" value="Genomic_DNA"/>
</dbReference>
<protein>
    <submittedName>
        <fullName evidence="1">Uncharacterized protein</fullName>
    </submittedName>
</protein>
<keyword evidence="2" id="KW-1185">Reference proteome</keyword>
<sequence>AAIDFLLLAQGHGCEDFEGMCCMNPSHHSESIHASIQQLKKGVFKLRQDDSWDWLDKL</sequence>
<feature type="non-terminal residue" evidence="1">
    <location>
        <position position="58"/>
    </location>
</feature>
<accession>A0A091RXF9</accession>
<evidence type="ECO:0000313" key="1">
    <source>
        <dbReference type="EMBL" id="KFQ47225.1"/>
    </source>
</evidence>